<organism evidence="1 2">
    <name type="scientific">Oikopleura dioica</name>
    <name type="common">Tunicate</name>
    <dbReference type="NCBI Taxonomy" id="34765"/>
    <lineage>
        <taxon>Eukaryota</taxon>
        <taxon>Metazoa</taxon>
        <taxon>Chordata</taxon>
        <taxon>Tunicata</taxon>
        <taxon>Appendicularia</taxon>
        <taxon>Copelata</taxon>
        <taxon>Oikopleuridae</taxon>
        <taxon>Oikopleura</taxon>
    </lineage>
</organism>
<keyword evidence="2" id="KW-1185">Reference proteome</keyword>
<dbReference type="EMBL" id="OU015569">
    <property type="protein sequence ID" value="CAG5094604.1"/>
    <property type="molecule type" value="Genomic_DNA"/>
</dbReference>
<proteinExistence type="predicted"/>
<name>A0ABN7SG71_OIKDI</name>
<accession>A0ABN7SG71</accession>
<gene>
    <name evidence="1" type="ORF">OKIOD_LOCUS5260</name>
</gene>
<evidence type="ECO:0000313" key="1">
    <source>
        <dbReference type="EMBL" id="CAG5094604.1"/>
    </source>
</evidence>
<evidence type="ECO:0000313" key="2">
    <source>
        <dbReference type="Proteomes" id="UP001158576"/>
    </source>
</evidence>
<sequence>MQCQSICPIWSLTSRFFTQVAEPSYEHGDKLCDPETYQREYELTRQVQAAFLARENEFVEMVEEGKRSYQEASELHGSQDSNRFSCQGEDRLLDEYGQEVNRYTTCFCDEKDLCDWRGVAQEAKCKNPEKVREELVSSVNKGFVKAYLKEEMTPIMLKVSKSTGGNIRRVIKKSKKLRKQVLKAIPSSDDGLTEFFDQKDKLQIINDVPQRALNID</sequence>
<protein>
    <submittedName>
        <fullName evidence="1">Oidioi.mRNA.OKI2018_I69.XSR.g13702.t1.cds</fullName>
    </submittedName>
</protein>
<reference evidence="1 2" key="1">
    <citation type="submission" date="2021-04" db="EMBL/GenBank/DDBJ databases">
        <authorList>
            <person name="Bliznina A."/>
        </authorList>
    </citation>
    <scope>NUCLEOTIDE SEQUENCE [LARGE SCALE GENOMIC DNA]</scope>
</reference>
<dbReference type="Proteomes" id="UP001158576">
    <property type="component" value="Chromosome XSR"/>
</dbReference>